<comment type="subcellular location">
    <subcellularLocation>
        <location evidence="1">Membrane</location>
        <topology evidence="1">Multi-pass membrane protein</topology>
    </subcellularLocation>
</comment>
<dbReference type="InParanoid" id="A0A2Y9R859"/>
<dbReference type="GO" id="GO:0022857">
    <property type="term" value="F:transmembrane transporter activity"/>
    <property type="evidence" value="ECO:0007669"/>
    <property type="project" value="InterPro"/>
</dbReference>
<keyword evidence="8" id="KW-1185">Reference proteome</keyword>
<feature type="transmembrane region" description="Helical" evidence="6">
    <location>
        <begin position="201"/>
        <end position="220"/>
    </location>
</feature>
<feature type="transmembrane region" description="Helical" evidence="6">
    <location>
        <begin position="505"/>
        <end position="528"/>
    </location>
</feature>
<dbReference type="AlphaFoldDB" id="A0A2Y9R859"/>
<feature type="region of interest" description="Disordered" evidence="5">
    <location>
        <begin position="609"/>
        <end position="636"/>
    </location>
</feature>
<feature type="transmembrane region" description="Helical" evidence="6">
    <location>
        <begin position="398"/>
        <end position="416"/>
    </location>
</feature>
<evidence type="ECO:0000256" key="1">
    <source>
        <dbReference type="ARBA" id="ARBA00004141"/>
    </source>
</evidence>
<evidence type="ECO:0000259" key="7">
    <source>
        <dbReference type="PROSITE" id="PS50850"/>
    </source>
</evidence>
<dbReference type="InterPro" id="IPR005828">
    <property type="entry name" value="MFS_sugar_transport-like"/>
</dbReference>
<name>A0A2Y9R859_TRIMA</name>
<evidence type="ECO:0000256" key="3">
    <source>
        <dbReference type="ARBA" id="ARBA00022989"/>
    </source>
</evidence>
<evidence type="ECO:0000256" key="2">
    <source>
        <dbReference type="ARBA" id="ARBA00022692"/>
    </source>
</evidence>
<sequence length="669" mass="75247">MLTSDVWGVVSVETELHPFFEQMVRKNDFKVKQLESQRSSRILNAHSWFLEMLLHRLRAIKSKEEDQLASILGAVGEFGTFQRRLVALTFIPNILSAFFTFADSLVFTAQKAYCNTSWILAMYPNLSEAEQLNLTLPRESNGSFLTCLMYSPVDWNLDSIIQFGLNHTEMCRDGWIYPESKKRLLTDEFDLVCGKEFDWELVMTVYMAGFLIGSVTFGFLCDRLGRYPTILLSLLGLIVFGFGTAFVNSMEVYLFFRFSVSQAAFSARGVWSGRRWFTEWLVGEHRARATVLSHCYFTAGTLLLSGLAYSLPHWRLLFLVGGAPVFAVIPYIWILPESPRWLMVRGKTEEAKQLLCRAASVNKKVVPLNLLDKMHLSGKKTNKTPVLAFFSNRHLRKVVVVMGCLWFSVGYTYLTLSFKMKDFGVSPYARQMIPSLLEVPARLCCILLLEHLGRKWTLAMTLLQSSLVCLLVLLLPRGRAPPTPPRRGDGPRLRWPCWLATGLKFTVFLVILLGEFSLAGSVTLLLIYTAELLPTVLRATGLGLVSLAFAAGAISSLRISLISQTPSILPASLSCALALLASYLCFLLPETQNQPLADRIKHMSSQLSLQKKMSQEDPLETLTEDTSSEDVSEEAAKNAVLNTMVQKVDSDILVTMPQQPRKRADRQDP</sequence>
<dbReference type="RefSeq" id="XP_023587969.1">
    <property type="nucleotide sequence ID" value="XM_023732201.1"/>
</dbReference>
<proteinExistence type="predicted"/>
<evidence type="ECO:0000256" key="5">
    <source>
        <dbReference type="SAM" id="MobiDB-lite"/>
    </source>
</evidence>
<feature type="transmembrane region" description="Helical" evidence="6">
    <location>
        <begin position="540"/>
        <end position="562"/>
    </location>
</feature>
<evidence type="ECO:0000313" key="9">
    <source>
        <dbReference type="RefSeq" id="XP_023587969.1"/>
    </source>
</evidence>
<feature type="transmembrane region" description="Helical" evidence="6">
    <location>
        <begin position="227"/>
        <end position="246"/>
    </location>
</feature>
<dbReference type="PROSITE" id="PS50850">
    <property type="entry name" value="MFS"/>
    <property type="match status" value="1"/>
</dbReference>
<keyword evidence="4 6" id="KW-0472">Membrane</keyword>
<accession>A0A2Y9R859</accession>
<feature type="transmembrane region" description="Helical" evidence="6">
    <location>
        <begin position="568"/>
        <end position="589"/>
    </location>
</feature>
<feature type="domain" description="Major facilitator superfamily (MFS) profile" evidence="7">
    <location>
        <begin position="144"/>
        <end position="592"/>
    </location>
</feature>
<evidence type="ECO:0000313" key="8">
    <source>
        <dbReference type="Proteomes" id="UP000248480"/>
    </source>
</evidence>
<keyword evidence="3 6" id="KW-1133">Transmembrane helix</keyword>
<evidence type="ECO:0000256" key="6">
    <source>
        <dbReference type="SAM" id="Phobius"/>
    </source>
</evidence>
<dbReference type="SUPFAM" id="SSF103473">
    <property type="entry name" value="MFS general substrate transporter"/>
    <property type="match status" value="1"/>
</dbReference>
<dbReference type="FunCoup" id="A0A2Y9R859">
    <property type="interactions" value="36"/>
</dbReference>
<dbReference type="GO" id="GO:0016020">
    <property type="term" value="C:membrane"/>
    <property type="evidence" value="ECO:0007669"/>
    <property type="project" value="UniProtKB-SubCell"/>
</dbReference>
<keyword evidence="2 6" id="KW-0812">Transmembrane</keyword>
<gene>
    <name evidence="9" type="primary">SLC22A14</name>
</gene>
<feature type="compositionally biased region" description="Acidic residues" evidence="5">
    <location>
        <begin position="617"/>
        <end position="633"/>
    </location>
</feature>
<dbReference type="InterPro" id="IPR036259">
    <property type="entry name" value="MFS_trans_sf"/>
</dbReference>
<dbReference type="STRING" id="127582.A0A2Y9R859"/>
<reference evidence="9" key="1">
    <citation type="submission" date="2025-08" db="UniProtKB">
        <authorList>
            <consortium name="RefSeq"/>
        </authorList>
    </citation>
    <scope>IDENTIFICATION</scope>
</reference>
<dbReference type="Gene3D" id="1.20.1250.20">
    <property type="entry name" value="MFS general substrate transporter like domains"/>
    <property type="match status" value="1"/>
</dbReference>
<dbReference type="InterPro" id="IPR020846">
    <property type="entry name" value="MFS_dom"/>
</dbReference>
<organism evidence="8 9">
    <name type="scientific">Trichechus manatus latirostris</name>
    <name type="common">Florida manatee</name>
    <dbReference type="NCBI Taxonomy" id="127582"/>
    <lineage>
        <taxon>Eukaryota</taxon>
        <taxon>Metazoa</taxon>
        <taxon>Chordata</taxon>
        <taxon>Craniata</taxon>
        <taxon>Vertebrata</taxon>
        <taxon>Euteleostomi</taxon>
        <taxon>Mammalia</taxon>
        <taxon>Eutheria</taxon>
        <taxon>Afrotheria</taxon>
        <taxon>Sirenia</taxon>
        <taxon>Trichechidae</taxon>
        <taxon>Trichechus</taxon>
    </lineage>
</organism>
<protein>
    <submittedName>
        <fullName evidence="9">Solute carrier family 22 member 14</fullName>
    </submittedName>
</protein>
<dbReference type="PANTHER" id="PTHR24064">
    <property type="entry name" value="SOLUTE CARRIER FAMILY 22 MEMBER"/>
    <property type="match status" value="1"/>
</dbReference>
<dbReference type="GeneID" id="101340823"/>
<dbReference type="KEGG" id="tmu:101340823"/>
<feature type="transmembrane region" description="Helical" evidence="6">
    <location>
        <begin position="316"/>
        <end position="335"/>
    </location>
</feature>
<dbReference type="Proteomes" id="UP000248480">
    <property type="component" value="Unplaced"/>
</dbReference>
<dbReference type="CTD" id="9389"/>
<dbReference type="Pfam" id="PF00083">
    <property type="entry name" value="Sugar_tr"/>
    <property type="match status" value="1"/>
</dbReference>
<evidence type="ECO:0000256" key="4">
    <source>
        <dbReference type="ARBA" id="ARBA00023136"/>
    </source>
</evidence>